<proteinExistence type="predicted"/>
<evidence type="ECO:0000313" key="1">
    <source>
        <dbReference type="EMBL" id="CAG8767688.1"/>
    </source>
</evidence>
<gene>
    <name evidence="1" type="ORF">RPERSI_LOCUS16000</name>
</gene>
<dbReference type="EMBL" id="CAJVQC010039077">
    <property type="protein sequence ID" value="CAG8767688.1"/>
    <property type="molecule type" value="Genomic_DNA"/>
</dbReference>
<reference evidence="1" key="1">
    <citation type="submission" date="2021-06" db="EMBL/GenBank/DDBJ databases">
        <authorList>
            <person name="Kallberg Y."/>
            <person name="Tangrot J."/>
            <person name="Rosling A."/>
        </authorList>
    </citation>
    <scope>NUCLEOTIDE SEQUENCE</scope>
    <source>
        <strain evidence="1">MA461A</strain>
    </source>
</reference>
<keyword evidence="2" id="KW-1185">Reference proteome</keyword>
<protein>
    <submittedName>
        <fullName evidence="1">28718_t:CDS:1</fullName>
    </submittedName>
</protein>
<organism evidence="1 2">
    <name type="scientific">Racocetra persica</name>
    <dbReference type="NCBI Taxonomy" id="160502"/>
    <lineage>
        <taxon>Eukaryota</taxon>
        <taxon>Fungi</taxon>
        <taxon>Fungi incertae sedis</taxon>
        <taxon>Mucoromycota</taxon>
        <taxon>Glomeromycotina</taxon>
        <taxon>Glomeromycetes</taxon>
        <taxon>Diversisporales</taxon>
        <taxon>Gigasporaceae</taxon>
        <taxon>Racocetra</taxon>
    </lineage>
</organism>
<name>A0ACA9QWZ5_9GLOM</name>
<comment type="caution">
    <text evidence="1">The sequence shown here is derived from an EMBL/GenBank/DDBJ whole genome shotgun (WGS) entry which is preliminary data.</text>
</comment>
<evidence type="ECO:0000313" key="2">
    <source>
        <dbReference type="Proteomes" id="UP000789920"/>
    </source>
</evidence>
<accession>A0ACA9QWZ5</accession>
<sequence length="48" mass="5516">MFPQLIRAIREDSVDHGVFFVSAGLFETGVAPFYELLGDHDRSRRSFE</sequence>
<dbReference type="Proteomes" id="UP000789920">
    <property type="component" value="Unassembled WGS sequence"/>
</dbReference>